<dbReference type="InterPro" id="IPR000719">
    <property type="entry name" value="Prot_kinase_dom"/>
</dbReference>
<dbReference type="SUPFAM" id="SSF56112">
    <property type="entry name" value="Protein kinase-like (PK-like)"/>
    <property type="match status" value="1"/>
</dbReference>
<dbReference type="InterPro" id="IPR011009">
    <property type="entry name" value="Kinase-like_dom_sf"/>
</dbReference>
<dbReference type="SMART" id="SM00220">
    <property type="entry name" value="S_TKc"/>
    <property type="match status" value="1"/>
</dbReference>
<dbReference type="GO" id="GO:0004674">
    <property type="term" value="F:protein serine/threonine kinase activity"/>
    <property type="evidence" value="ECO:0007669"/>
    <property type="project" value="TreeGrafter"/>
</dbReference>
<dbReference type="Proteomes" id="UP001221142">
    <property type="component" value="Unassembled WGS sequence"/>
</dbReference>
<gene>
    <name evidence="6" type="ORF">FB45DRAFT_1005581</name>
</gene>
<dbReference type="AlphaFoldDB" id="A0AAD7BM17"/>
<dbReference type="PANTHER" id="PTHR44329">
    <property type="entry name" value="SERINE/THREONINE-PROTEIN KINASE TNNI3K-RELATED"/>
    <property type="match status" value="1"/>
</dbReference>
<evidence type="ECO:0000256" key="3">
    <source>
        <dbReference type="ARBA" id="ARBA00022777"/>
    </source>
</evidence>
<evidence type="ECO:0000313" key="6">
    <source>
        <dbReference type="EMBL" id="KAJ7624776.1"/>
    </source>
</evidence>
<proteinExistence type="predicted"/>
<keyword evidence="3 6" id="KW-0418">Kinase</keyword>
<evidence type="ECO:0000313" key="7">
    <source>
        <dbReference type="Proteomes" id="UP001221142"/>
    </source>
</evidence>
<organism evidence="6 7">
    <name type="scientific">Roridomyces roridus</name>
    <dbReference type="NCBI Taxonomy" id="1738132"/>
    <lineage>
        <taxon>Eukaryota</taxon>
        <taxon>Fungi</taxon>
        <taxon>Dikarya</taxon>
        <taxon>Basidiomycota</taxon>
        <taxon>Agaricomycotina</taxon>
        <taxon>Agaricomycetes</taxon>
        <taxon>Agaricomycetidae</taxon>
        <taxon>Agaricales</taxon>
        <taxon>Marasmiineae</taxon>
        <taxon>Mycenaceae</taxon>
        <taxon>Roridomyces</taxon>
    </lineage>
</organism>
<evidence type="ECO:0000256" key="2">
    <source>
        <dbReference type="ARBA" id="ARBA00022741"/>
    </source>
</evidence>
<dbReference type="EMBL" id="JARKIF010000013">
    <property type="protein sequence ID" value="KAJ7624776.1"/>
    <property type="molecule type" value="Genomic_DNA"/>
</dbReference>
<keyword evidence="2" id="KW-0547">Nucleotide-binding</keyword>
<dbReference type="Gene3D" id="1.10.510.10">
    <property type="entry name" value="Transferase(Phosphotransferase) domain 1"/>
    <property type="match status" value="1"/>
</dbReference>
<protein>
    <submittedName>
        <fullName evidence="6">Kinase-like domain-containing protein</fullName>
    </submittedName>
</protein>
<evidence type="ECO:0000259" key="5">
    <source>
        <dbReference type="PROSITE" id="PS50011"/>
    </source>
</evidence>
<sequence length="408" mass="45258">MKLSLDVPPAALALAAREADHGDELTSSIRPLMYRAVSCRFGNTEEPEGGTTSVIIGHNPQIHGSGIRLAISYERNTKVLDCAENLALLEDNQDQGLDETTIKKILPKIDTLPGCKTIVTFETLADGSFHLESHIEIEKRVEEVLKPIECPSVLLSDLVCINVLSTYVYLVNAPCLGRAVFKIPQEPEFEFEPDTSFARSLEFFLGLPDVEFLIRPSHIVLDTADVLRGFLMEYYPASSLAHVLRQHRQNELTGKHALGTEQIPWAVKLAWATDIAAGVAWLHSQDIFWGDLKLANVVLCTDGHCRLIDYMPDGHTKGWCPPECADALPGMHPDTVEPCHDVFGLGLILWSLGSREVVTPEQGDRPGPGWMSEMPYEWFGRLVDRSMANEPGDRPTADHMYQTLVSHA</sequence>
<accession>A0AAD7BM17</accession>
<dbReference type="PROSITE" id="PS50011">
    <property type="entry name" value="PROTEIN_KINASE_DOM"/>
    <property type="match status" value="1"/>
</dbReference>
<evidence type="ECO:0000256" key="4">
    <source>
        <dbReference type="ARBA" id="ARBA00022840"/>
    </source>
</evidence>
<dbReference type="GO" id="GO:0005524">
    <property type="term" value="F:ATP binding"/>
    <property type="evidence" value="ECO:0007669"/>
    <property type="project" value="UniProtKB-KW"/>
</dbReference>
<reference evidence="6" key="1">
    <citation type="submission" date="2023-03" db="EMBL/GenBank/DDBJ databases">
        <title>Massive genome expansion in bonnet fungi (Mycena s.s.) driven by repeated elements and novel gene families across ecological guilds.</title>
        <authorList>
            <consortium name="Lawrence Berkeley National Laboratory"/>
            <person name="Harder C.B."/>
            <person name="Miyauchi S."/>
            <person name="Viragh M."/>
            <person name="Kuo A."/>
            <person name="Thoen E."/>
            <person name="Andreopoulos B."/>
            <person name="Lu D."/>
            <person name="Skrede I."/>
            <person name="Drula E."/>
            <person name="Henrissat B."/>
            <person name="Morin E."/>
            <person name="Kohler A."/>
            <person name="Barry K."/>
            <person name="LaButti K."/>
            <person name="Morin E."/>
            <person name="Salamov A."/>
            <person name="Lipzen A."/>
            <person name="Mereny Z."/>
            <person name="Hegedus B."/>
            <person name="Baldrian P."/>
            <person name="Stursova M."/>
            <person name="Weitz H."/>
            <person name="Taylor A."/>
            <person name="Grigoriev I.V."/>
            <person name="Nagy L.G."/>
            <person name="Martin F."/>
            <person name="Kauserud H."/>
        </authorList>
    </citation>
    <scope>NUCLEOTIDE SEQUENCE</scope>
    <source>
        <strain evidence="6">9284</strain>
    </source>
</reference>
<dbReference type="PANTHER" id="PTHR44329:SF288">
    <property type="entry name" value="MITOGEN-ACTIVATED PROTEIN KINASE KINASE KINASE 20"/>
    <property type="match status" value="1"/>
</dbReference>
<keyword evidence="1" id="KW-0808">Transferase</keyword>
<evidence type="ECO:0000256" key="1">
    <source>
        <dbReference type="ARBA" id="ARBA00022679"/>
    </source>
</evidence>
<feature type="domain" description="Protein kinase" evidence="5">
    <location>
        <begin position="118"/>
        <end position="408"/>
    </location>
</feature>
<name>A0AAD7BM17_9AGAR</name>
<comment type="caution">
    <text evidence="6">The sequence shown here is derived from an EMBL/GenBank/DDBJ whole genome shotgun (WGS) entry which is preliminary data.</text>
</comment>
<dbReference type="Pfam" id="PF00069">
    <property type="entry name" value="Pkinase"/>
    <property type="match status" value="1"/>
</dbReference>
<keyword evidence="7" id="KW-1185">Reference proteome</keyword>
<keyword evidence="4" id="KW-0067">ATP-binding</keyword>
<dbReference type="InterPro" id="IPR051681">
    <property type="entry name" value="Ser/Thr_Kinases-Pseudokinases"/>
</dbReference>